<evidence type="ECO:0000256" key="1">
    <source>
        <dbReference type="ARBA" id="ARBA00004141"/>
    </source>
</evidence>
<keyword evidence="5 7" id="KW-1133">Transmembrane helix</keyword>
<dbReference type="Proteomes" id="UP001153737">
    <property type="component" value="Chromosome 12"/>
</dbReference>
<dbReference type="AlphaFoldDB" id="A0A9N9SAL2"/>
<feature type="transmembrane region" description="Helical" evidence="7">
    <location>
        <begin position="396"/>
        <end position="414"/>
    </location>
</feature>
<dbReference type="InterPro" id="IPR020846">
    <property type="entry name" value="MFS_dom"/>
</dbReference>
<dbReference type="GO" id="GO:0016020">
    <property type="term" value="C:membrane"/>
    <property type="evidence" value="ECO:0007669"/>
    <property type="project" value="UniProtKB-SubCell"/>
</dbReference>
<gene>
    <name evidence="9" type="ORF">PHAECO_LOCUS3002</name>
</gene>
<dbReference type="GO" id="GO:0022857">
    <property type="term" value="F:transmembrane transporter activity"/>
    <property type="evidence" value="ECO:0007669"/>
    <property type="project" value="InterPro"/>
</dbReference>
<dbReference type="PANTHER" id="PTHR23511:SF35">
    <property type="entry name" value="MAJOR FACILITATOR SUPERFAMILY (MFS) PROFILE DOMAIN-CONTAINING PROTEIN"/>
    <property type="match status" value="1"/>
</dbReference>
<feature type="transmembrane region" description="Helical" evidence="7">
    <location>
        <begin position="366"/>
        <end position="384"/>
    </location>
</feature>
<dbReference type="InterPro" id="IPR005829">
    <property type="entry name" value="Sugar_transporter_CS"/>
</dbReference>
<evidence type="ECO:0000256" key="3">
    <source>
        <dbReference type="ARBA" id="ARBA00022448"/>
    </source>
</evidence>
<feature type="transmembrane region" description="Helical" evidence="7">
    <location>
        <begin position="153"/>
        <end position="175"/>
    </location>
</feature>
<dbReference type="PANTHER" id="PTHR23511">
    <property type="entry name" value="SYNAPTIC VESICLE GLYCOPROTEIN 2"/>
    <property type="match status" value="1"/>
</dbReference>
<evidence type="ECO:0000256" key="5">
    <source>
        <dbReference type="ARBA" id="ARBA00022989"/>
    </source>
</evidence>
<dbReference type="OrthoDB" id="10262656at2759"/>
<dbReference type="InterPro" id="IPR036259">
    <property type="entry name" value="MFS_trans_sf"/>
</dbReference>
<feature type="transmembrane region" description="Helical" evidence="7">
    <location>
        <begin position="283"/>
        <end position="303"/>
    </location>
</feature>
<evidence type="ECO:0000256" key="6">
    <source>
        <dbReference type="ARBA" id="ARBA00023136"/>
    </source>
</evidence>
<evidence type="ECO:0000313" key="9">
    <source>
        <dbReference type="EMBL" id="CAG9815294.1"/>
    </source>
</evidence>
<dbReference type="InterPro" id="IPR011701">
    <property type="entry name" value="MFS"/>
</dbReference>
<keyword evidence="10" id="KW-1185">Reference proteome</keyword>
<keyword evidence="4 7" id="KW-0812">Transmembrane</keyword>
<dbReference type="InterPro" id="IPR005828">
    <property type="entry name" value="MFS_sugar_transport-like"/>
</dbReference>
<feature type="transmembrane region" description="Helical" evidence="7">
    <location>
        <begin position="27"/>
        <end position="54"/>
    </location>
</feature>
<evidence type="ECO:0000256" key="7">
    <source>
        <dbReference type="SAM" id="Phobius"/>
    </source>
</evidence>
<comment type="similarity">
    <text evidence="2">Belongs to the major facilitator superfamily.</text>
</comment>
<comment type="subcellular location">
    <subcellularLocation>
        <location evidence="1">Membrane</location>
        <topology evidence="1">Multi-pass membrane protein</topology>
    </subcellularLocation>
</comment>
<accession>A0A9N9SAL2</accession>
<evidence type="ECO:0000256" key="2">
    <source>
        <dbReference type="ARBA" id="ARBA00008335"/>
    </source>
</evidence>
<proteinExistence type="inferred from homology"/>
<feature type="transmembrane region" description="Helical" evidence="7">
    <location>
        <begin position="117"/>
        <end position="141"/>
    </location>
</feature>
<keyword evidence="6 7" id="KW-0472">Membrane</keyword>
<organism evidence="9 10">
    <name type="scientific">Phaedon cochleariae</name>
    <name type="common">Mustard beetle</name>
    <dbReference type="NCBI Taxonomy" id="80249"/>
    <lineage>
        <taxon>Eukaryota</taxon>
        <taxon>Metazoa</taxon>
        <taxon>Ecdysozoa</taxon>
        <taxon>Arthropoda</taxon>
        <taxon>Hexapoda</taxon>
        <taxon>Insecta</taxon>
        <taxon>Pterygota</taxon>
        <taxon>Neoptera</taxon>
        <taxon>Endopterygota</taxon>
        <taxon>Coleoptera</taxon>
        <taxon>Polyphaga</taxon>
        <taxon>Cucujiformia</taxon>
        <taxon>Chrysomeloidea</taxon>
        <taxon>Chrysomelidae</taxon>
        <taxon>Chrysomelinae</taxon>
        <taxon>Chrysomelini</taxon>
        <taxon>Phaedon</taxon>
    </lineage>
</organism>
<reference evidence="9" key="2">
    <citation type="submission" date="2022-10" db="EMBL/GenBank/DDBJ databases">
        <authorList>
            <consortium name="ENA_rothamsted_submissions"/>
            <consortium name="culmorum"/>
            <person name="King R."/>
        </authorList>
    </citation>
    <scope>NUCLEOTIDE SEQUENCE</scope>
</reference>
<dbReference type="PROSITE" id="PS00217">
    <property type="entry name" value="SUGAR_TRANSPORT_2"/>
    <property type="match status" value="1"/>
</dbReference>
<feature type="transmembrane region" description="Helical" evidence="7">
    <location>
        <begin position="420"/>
        <end position="441"/>
    </location>
</feature>
<keyword evidence="3" id="KW-0813">Transport</keyword>
<sequence length="557" mass="61987">MAMVSTSSASKPFEEAVTLTGFGLFNLYTLLVTGGCLMCVIIETMSAMFIIPAAQCDLQLSLEEKGILYSISFFGVVSSSHLWGFLADTRGRKMVVLVSLVLSCAVSLVGSQVSATWLFIALRFLNGFLIGGSSAIIYAYAGEFHDNKYRPKVVSWIATFVALGNVFLPGMAWLILPLEITPKSWRILMIVYSLPSLLFAILAWFLPESPKYLLTQGKNEEALTILKKMFSLNTGKKSDEYPVASILSFEGSSVHHEKNERWLRSMWEQTIPLFKITYLTKTLMVSYLHFAIFLTSSSVIMWYPQILNSMSEYGKIVPQEEVTICKSILYEEEINDIDAISSNSTIIKSLVDSNPKMCNDIINEEVFLVTMLVGASFGVCYICIGTFINITGTRRLLLGFVIITTISGICAQFLSGYTYILIALGIFLLVSPTIGIVNAVIVDLYPTEIRGMALAVSLMFGRLGAMAGSNITGPLMYNVCDYMLYIFAAIHVLVIIVIYLLPSKKSTFKEEISGRHDSAPIKGIDYYYDVNTYVWAIRIHAAALFHQDIFCREDFRG</sequence>
<feature type="transmembrane region" description="Helical" evidence="7">
    <location>
        <begin position="482"/>
        <end position="501"/>
    </location>
</feature>
<feature type="transmembrane region" description="Helical" evidence="7">
    <location>
        <begin position="94"/>
        <end position="111"/>
    </location>
</feature>
<dbReference type="Pfam" id="PF07690">
    <property type="entry name" value="MFS_1"/>
    <property type="match status" value="1"/>
</dbReference>
<dbReference type="Pfam" id="PF00083">
    <property type="entry name" value="Sugar_tr"/>
    <property type="match status" value="1"/>
</dbReference>
<name>A0A9N9SAL2_PHACE</name>
<dbReference type="Gene3D" id="1.20.1250.20">
    <property type="entry name" value="MFS general substrate transporter like domains"/>
    <property type="match status" value="1"/>
</dbReference>
<evidence type="ECO:0000313" key="10">
    <source>
        <dbReference type="Proteomes" id="UP001153737"/>
    </source>
</evidence>
<dbReference type="PROSITE" id="PS50850">
    <property type="entry name" value="MFS"/>
    <property type="match status" value="1"/>
</dbReference>
<protein>
    <recommendedName>
        <fullName evidence="8">Major facilitator superfamily (MFS) profile domain-containing protein</fullName>
    </recommendedName>
</protein>
<evidence type="ECO:0000256" key="4">
    <source>
        <dbReference type="ARBA" id="ARBA00022692"/>
    </source>
</evidence>
<dbReference type="SUPFAM" id="SSF103473">
    <property type="entry name" value="MFS general substrate transporter"/>
    <property type="match status" value="1"/>
</dbReference>
<evidence type="ECO:0000259" key="8">
    <source>
        <dbReference type="PROSITE" id="PS50850"/>
    </source>
</evidence>
<feature type="transmembrane region" description="Helical" evidence="7">
    <location>
        <begin position="453"/>
        <end position="476"/>
    </location>
</feature>
<feature type="transmembrane region" description="Helical" evidence="7">
    <location>
        <begin position="187"/>
        <end position="206"/>
    </location>
</feature>
<reference evidence="9" key="1">
    <citation type="submission" date="2022-01" db="EMBL/GenBank/DDBJ databases">
        <authorList>
            <person name="King R."/>
        </authorList>
    </citation>
    <scope>NUCLEOTIDE SEQUENCE</scope>
</reference>
<feature type="domain" description="Major facilitator superfamily (MFS) profile" evidence="8">
    <location>
        <begin position="27"/>
        <end position="506"/>
    </location>
</feature>
<dbReference type="EMBL" id="OU896718">
    <property type="protein sequence ID" value="CAG9815294.1"/>
    <property type="molecule type" value="Genomic_DNA"/>
</dbReference>